<reference evidence="2" key="1">
    <citation type="submission" date="2022-07" db="EMBL/GenBank/DDBJ databases">
        <title>Genome Sequence of Xylaria arbuscula.</title>
        <authorList>
            <person name="Buettner E."/>
        </authorList>
    </citation>
    <scope>NUCLEOTIDE SEQUENCE</scope>
    <source>
        <strain evidence="2">VT107</strain>
    </source>
</reference>
<keyword evidence="1" id="KW-0732">Signal</keyword>
<evidence type="ECO:0000313" key="2">
    <source>
        <dbReference type="EMBL" id="KAJ3558068.1"/>
    </source>
</evidence>
<sequence>MSLFIFALFIVGVPCLDLSAAGTLDINIEIGTSTTTSLHTPHSQLGHWLSTSPTIVTQTTISLDPSCATSDAGEAGNHASSPALIATELSTQTITRTISRTSLVTVTAGLCAPLSKTVPLITPSPKTTLYGTAPTRSTHNSTVSFRSFKMGTPPIPSPVISTNRGTSSTVVFETGTPLLPSSHSVSAGSGKKALVQQVWPFVAIMVVALGFTCL</sequence>
<name>A0A9W8N693_9PEZI</name>
<evidence type="ECO:0000256" key="1">
    <source>
        <dbReference type="SAM" id="SignalP"/>
    </source>
</evidence>
<dbReference type="EMBL" id="JANPWZ010002525">
    <property type="protein sequence ID" value="KAJ3558068.1"/>
    <property type="molecule type" value="Genomic_DNA"/>
</dbReference>
<dbReference type="VEuPathDB" id="FungiDB:F4678DRAFT_455600"/>
<proteinExistence type="predicted"/>
<protein>
    <submittedName>
        <fullName evidence="2">Uncharacterized protein</fullName>
    </submittedName>
</protein>
<feature type="chain" id="PRO_5040869068" evidence="1">
    <location>
        <begin position="16"/>
        <end position="214"/>
    </location>
</feature>
<dbReference type="AlphaFoldDB" id="A0A9W8N693"/>
<keyword evidence="3" id="KW-1185">Reference proteome</keyword>
<comment type="caution">
    <text evidence="2">The sequence shown here is derived from an EMBL/GenBank/DDBJ whole genome shotgun (WGS) entry which is preliminary data.</text>
</comment>
<feature type="signal peptide" evidence="1">
    <location>
        <begin position="1"/>
        <end position="15"/>
    </location>
</feature>
<evidence type="ECO:0000313" key="3">
    <source>
        <dbReference type="Proteomes" id="UP001148614"/>
    </source>
</evidence>
<gene>
    <name evidence="2" type="ORF">NPX13_g9794</name>
</gene>
<dbReference type="Proteomes" id="UP001148614">
    <property type="component" value="Unassembled WGS sequence"/>
</dbReference>
<accession>A0A9W8N693</accession>
<organism evidence="2 3">
    <name type="scientific">Xylaria arbuscula</name>
    <dbReference type="NCBI Taxonomy" id="114810"/>
    <lineage>
        <taxon>Eukaryota</taxon>
        <taxon>Fungi</taxon>
        <taxon>Dikarya</taxon>
        <taxon>Ascomycota</taxon>
        <taxon>Pezizomycotina</taxon>
        <taxon>Sordariomycetes</taxon>
        <taxon>Xylariomycetidae</taxon>
        <taxon>Xylariales</taxon>
        <taxon>Xylariaceae</taxon>
        <taxon>Xylaria</taxon>
    </lineage>
</organism>